<dbReference type="PROSITE" id="PS50995">
    <property type="entry name" value="HTH_MARR_2"/>
    <property type="match status" value="1"/>
</dbReference>
<name>A0A2P7QND6_9SPHN</name>
<dbReference type="AlphaFoldDB" id="A0A2P7QND6"/>
<dbReference type="GO" id="GO:0003700">
    <property type="term" value="F:DNA-binding transcription factor activity"/>
    <property type="evidence" value="ECO:0007669"/>
    <property type="project" value="InterPro"/>
</dbReference>
<evidence type="ECO:0000259" key="1">
    <source>
        <dbReference type="PROSITE" id="PS50995"/>
    </source>
</evidence>
<protein>
    <submittedName>
        <fullName evidence="2">MarR family transcriptional regulator</fullName>
    </submittedName>
</protein>
<feature type="domain" description="HTH marR-type" evidence="1">
    <location>
        <begin position="15"/>
        <end position="144"/>
    </location>
</feature>
<proteinExistence type="predicted"/>
<dbReference type="PANTHER" id="PTHR33164">
    <property type="entry name" value="TRANSCRIPTIONAL REGULATOR, MARR FAMILY"/>
    <property type="match status" value="1"/>
</dbReference>
<dbReference type="SUPFAM" id="SSF46785">
    <property type="entry name" value="Winged helix' DNA-binding domain"/>
    <property type="match status" value="1"/>
</dbReference>
<dbReference type="RefSeq" id="WP_106513390.1">
    <property type="nucleotide sequence ID" value="NZ_PXYI01000004.1"/>
</dbReference>
<dbReference type="InterPro" id="IPR036390">
    <property type="entry name" value="WH_DNA-bd_sf"/>
</dbReference>
<comment type="caution">
    <text evidence="2">The sequence shown here is derived from an EMBL/GenBank/DDBJ whole genome shotgun (WGS) entry which is preliminary data.</text>
</comment>
<dbReference type="Pfam" id="PF12802">
    <property type="entry name" value="MarR_2"/>
    <property type="match status" value="1"/>
</dbReference>
<dbReference type="GO" id="GO:0006950">
    <property type="term" value="P:response to stress"/>
    <property type="evidence" value="ECO:0007669"/>
    <property type="project" value="TreeGrafter"/>
</dbReference>
<evidence type="ECO:0000313" key="2">
    <source>
        <dbReference type="EMBL" id="PSJ39489.1"/>
    </source>
</evidence>
<keyword evidence="3" id="KW-1185">Reference proteome</keyword>
<dbReference type="PANTHER" id="PTHR33164:SF107">
    <property type="entry name" value="TRANSCRIPTIONAL REGULATORY PROTEIN"/>
    <property type="match status" value="1"/>
</dbReference>
<organism evidence="2 3">
    <name type="scientific">Allosphingosinicella deserti</name>
    <dbReference type="NCBI Taxonomy" id="2116704"/>
    <lineage>
        <taxon>Bacteria</taxon>
        <taxon>Pseudomonadati</taxon>
        <taxon>Pseudomonadota</taxon>
        <taxon>Alphaproteobacteria</taxon>
        <taxon>Sphingomonadales</taxon>
        <taxon>Sphingomonadaceae</taxon>
        <taxon>Allosphingosinicella</taxon>
    </lineage>
</organism>
<dbReference type="Gene3D" id="1.10.10.10">
    <property type="entry name" value="Winged helix-like DNA-binding domain superfamily/Winged helix DNA-binding domain"/>
    <property type="match status" value="1"/>
</dbReference>
<evidence type="ECO:0000313" key="3">
    <source>
        <dbReference type="Proteomes" id="UP000241167"/>
    </source>
</evidence>
<dbReference type="InterPro" id="IPR039422">
    <property type="entry name" value="MarR/SlyA-like"/>
</dbReference>
<dbReference type="InterPro" id="IPR036388">
    <property type="entry name" value="WH-like_DNA-bd_sf"/>
</dbReference>
<dbReference type="EMBL" id="PXYI01000004">
    <property type="protein sequence ID" value="PSJ39489.1"/>
    <property type="molecule type" value="Genomic_DNA"/>
</dbReference>
<dbReference type="Proteomes" id="UP000241167">
    <property type="component" value="Unassembled WGS sequence"/>
</dbReference>
<reference evidence="2 3" key="1">
    <citation type="submission" date="2018-03" db="EMBL/GenBank/DDBJ databases">
        <title>The draft genome of Sphingosinicella sp. GL-C-18.</title>
        <authorList>
            <person name="Liu L."/>
            <person name="Li L."/>
            <person name="Liang L."/>
            <person name="Zhang X."/>
            <person name="Wang T."/>
        </authorList>
    </citation>
    <scope>NUCLEOTIDE SEQUENCE [LARGE SCALE GENOMIC DNA]</scope>
    <source>
        <strain evidence="2 3">GL-C-18</strain>
    </source>
</reference>
<accession>A0A2P7QND6</accession>
<dbReference type="OrthoDB" id="511972at2"/>
<sequence>MTVTNSEGERPTGRGPRLVYLLNVAQRRVQAAIQGEGEGTTAARAGLLMAVGERGAAMAQLGPMLDLGAPALSGLIDRCMKAGLVERRPDPGDGRAWFVVLTEAGRKARVQAIEGARALNARLIEGFTDNEVEAVARWLEAVRDRFPREKDR</sequence>
<gene>
    <name evidence="2" type="ORF">C7I55_12830</name>
</gene>
<dbReference type="InterPro" id="IPR000835">
    <property type="entry name" value="HTH_MarR-typ"/>
</dbReference>
<dbReference type="SMART" id="SM00347">
    <property type="entry name" value="HTH_MARR"/>
    <property type="match status" value="1"/>
</dbReference>